<reference evidence="1" key="1">
    <citation type="journal article" date="2020" name="Nature">
        <title>Giant virus diversity and host interactions through global metagenomics.</title>
        <authorList>
            <person name="Schulz F."/>
            <person name="Roux S."/>
            <person name="Paez-Espino D."/>
            <person name="Jungbluth S."/>
            <person name="Walsh D.A."/>
            <person name="Denef V.J."/>
            <person name="McMahon K.D."/>
            <person name="Konstantinidis K.T."/>
            <person name="Eloe-Fadrosh E.A."/>
            <person name="Kyrpides N.C."/>
            <person name="Woyke T."/>
        </authorList>
    </citation>
    <scope>NUCLEOTIDE SEQUENCE</scope>
    <source>
        <strain evidence="1">GVMAG-M-3300023174-111</strain>
    </source>
</reference>
<organism evidence="1">
    <name type="scientific">viral metagenome</name>
    <dbReference type="NCBI Taxonomy" id="1070528"/>
    <lineage>
        <taxon>unclassified sequences</taxon>
        <taxon>metagenomes</taxon>
        <taxon>organismal metagenomes</taxon>
    </lineage>
</organism>
<name>A0A6C0D2Y1_9ZZZZ</name>
<protein>
    <recommendedName>
        <fullName evidence="2">Glycosyltransferase</fullName>
    </recommendedName>
</protein>
<proteinExistence type="predicted"/>
<accession>A0A6C0D2Y1</accession>
<evidence type="ECO:0000313" key="1">
    <source>
        <dbReference type="EMBL" id="QHT10867.1"/>
    </source>
</evidence>
<dbReference type="AlphaFoldDB" id="A0A6C0D2Y1"/>
<evidence type="ECO:0008006" key="2">
    <source>
        <dbReference type="Google" id="ProtNLM"/>
    </source>
</evidence>
<sequence>MTDYIVAIPSYKRAQLCNEKTLTMLKKNNIPKQKIYVYVANQEELEEYKKVLDTSLYGKLIVGKKGLVPQRQFIIESWPAGKNIVFFDDDVASIDLKMSVLFKSKTLDYFFKYAFAESKKQKSFIWGVYPVFNPFFRKGRGELSTCLNYIVGAFYGIINRPNLKSIQLTITKENGQKEDVERTLKYFVEDGIVLRFNKVGFVTKYYGKSGGLGTFEARLKPMLEASQRLLKQYPEYGSISTKTGGMTEFRLKKIPCRICENGEPTKTKKAKKVLNKTQKNKK</sequence>
<dbReference type="EMBL" id="MN739530">
    <property type="protein sequence ID" value="QHT10867.1"/>
    <property type="molecule type" value="Genomic_DNA"/>
</dbReference>